<protein>
    <submittedName>
        <fullName evidence="2">Uncharacterized protein</fullName>
    </submittedName>
</protein>
<evidence type="ECO:0000313" key="3">
    <source>
        <dbReference type="Proteomes" id="UP000248857"/>
    </source>
</evidence>
<evidence type="ECO:0000313" key="2">
    <source>
        <dbReference type="EMBL" id="PZD70616.1"/>
    </source>
</evidence>
<dbReference type="AlphaFoldDB" id="A0A2W1J929"/>
<evidence type="ECO:0000256" key="1">
    <source>
        <dbReference type="SAM" id="Phobius"/>
    </source>
</evidence>
<feature type="transmembrane region" description="Helical" evidence="1">
    <location>
        <begin position="85"/>
        <end position="109"/>
    </location>
</feature>
<feature type="transmembrane region" description="Helical" evidence="1">
    <location>
        <begin position="31"/>
        <end position="48"/>
    </location>
</feature>
<sequence>MKLPKLLPFGATVFLITTRTSWADNSLGSCIVSVLCSGIAFLYLVSAFQPKALYFNTRFFAFYFISLAYLLVEVAIAQFDSDPYQVLFAAAVTGVAMVSALLVELFFFMRQKKWI</sequence>
<proteinExistence type="predicted"/>
<organism evidence="2 3">
    <name type="scientific">Acaryochloris thomasi RCC1774</name>
    <dbReference type="NCBI Taxonomy" id="1764569"/>
    <lineage>
        <taxon>Bacteria</taxon>
        <taxon>Bacillati</taxon>
        <taxon>Cyanobacteriota</taxon>
        <taxon>Cyanophyceae</taxon>
        <taxon>Acaryochloridales</taxon>
        <taxon>Acaryochloridaceae</taxon>
        <taxon>Acaryochloris</taxon>
        <taxon>Acaryochloris thomasi</taxon>
    </lineage>
</organism>
<keyword evidence="3" id="KW-1185">Reference proteome</keyword>
<keyword evidence="1" id="KW-1133">Transmembrane helix</keyword>
<dbReference type="Proteomes" id="UP000248857">
    <property type="component" value="Unassembled WGS sequence"/>
</dbReference>
<comment type="caution">
    <text evidence="2">The sequence shown here is derived from an EMBL/GenBank/DDBJ whole genome shotgun (WGS) entry which is preliminary data.</text>
</comment>
<dbReference type="RefSeq" id="WP_110988852.1">
    <property type="nucleotide sequence ID" value="NZ_CAWNWM010000032.1"/>
</dbReference>
<accession>A0A2W1J929</accession>
<feature type="transmembrane region" description="Helical" evidence="1">
    <location>
        <begin position="60"/>
        <end position="79"/>
    </location>
</feature>
<dbReference type="EMBL" id="PQWO01000032">
    <property type="protein sequence ID" value="PZD70616.1"/>
    <property type="molecule type" value="Genomic_DNA"/>
</dbReference>
<reference evidence="2 3" key="1">
    <citation type="journal article" date="2018" name="Sci. Rep.">
        <title>A novel species of the marine cyanobacterium Acaryochloris with a unique pigment content and lifestyle.</title>
        <authorList>
            <person name="Partensky F."/>
            <person name="Six C."/>
            <person name="Ratin M."/>
            <person name="Garczarek L."/>
            <person name="Vaulot D."/>
            <person name="Probert I."/>
            <person name="Calteau A."/>
            <person name="Gourvil P."/>
            <person name="Marie D."/>
            <person name="Grebert T."/>
            <person name="Bouchier C."/>
            <person name="Le Panse S."/>
            <person name="Gachenot M."/>
            <person name="Rodriguez F."/>
            <person name="Garrido J.L."/>
        </authorList>
    </citation>
    <scope>NUCLEOTIDE SEQUENCE [LARGE SCALE GENOMIC DNA]</scope>
    <source>
        <strain evidence="2 3">RCC1774</strain>
    </source>
</reference>
<name>A0A2W1J929_9CYAN</name>
<keyword evidence="1" id="KW-0472">Membrane</keyword>
<keyword evidence="1" id="KW-0812">Transmembrane</keyword>
<gene>
    <name evidence="2" type="ORF">C1752_10466</name>
</gene>